<proteinExistence type="predicted"/>
<keyword evidence="1" id="KW-0812">Transmembrane</keyword>
<evidence type="ECO:0000313" key="2">
    <source>
        <dbReference type="EMBL" id="OGE84468.1"/>
    </source>
</evidence>
<sequence length="67" mass="7719">MNFLKNLQNKTHEEKLRILKIGAAIAVIIVLAVWVITLQTRNVKQGGSPQFQKFWNDLKEVKSKLDD</sequence>
<dbReference type="AlphaFoldDB" id="A0A1F5P3K7"/>
<organism evidence="2 3">
    <name type="scientific">Candidatus Doudnabacteria bacterium RIFCSPHIGHO2_01_FULL_49_9</name>
    <dbReference type="NCBI Taxonomy" id="1817827"/>
    <lineage>
        <taxon>Bacteria</taxon>
        <taxon>Candidatus Doudnaibacteriota</taxon>
    </lineage>
</organism>
<dbReference type="EMBL" id="MFEN01000010">
    <property type="protein sequence ID" value="OGE84468.1"/>
    <property type="molecule type" value="Genomic_DNA"/>
</dbReference>
<accession>A0A1F5P3K7</accession>
<comment type="caution">
    <text evidence="2">The sequence shown here is derived from an EMBL/GenBank/DDBJ whole genome shotgun (WGS) entry which is preliminary data.</text>
</comment>
<dbReference type="Proteomes" id="UP000176339">
    <property type="component" value="Unassembled WGS sequence"/>
</dbReference>
<evidence type="ECO:0000313" key="3">
    <source>
        <dbReference type="Proteomes" id="UP000176339"/>
    </source>
</evidence>
<name>A0A1F5P3K7_9BACT</name>
<reference evidence="2 3" key="1">
    <citation type="journal article" date="2016" name="Nat. Commun.">
        <title>Thousands of microbial genomes shed light on interconnected biogeochemical processes in an aquifer system.</title>
        <authorList>
            <person name="Anantharaman K."/>
            <person name="Brown C.T."/>
            <person name="Hug L.A."/>
            <person name="Sharon I."/>
            <person name="Castelle C.J."/>
            <person name="Probst A.J."/>
            <person name="Thomas B.C."/>
            <person name="Singh A."/>
            <person name="Wilkins M.J."/>
            <person name="Karaoz U."/>
            <person name="Brodie E.L."/>
            <person name="Williams K.H."/>
            <person name="Hubbard S.S."/>
            <person name="Banfield J.F."/>
        </authorList>
    </citation>
    <scope>NUCLEOTIDE SEQUENCE [LARGE SCALE GENOMIC DNA]</scope>
</reference>
<keyword evidence="1" id="KW-0472">Membrane</keyword>
<gene>
    <name evidence="2" type="ORF">A2846_01000</name>
</gene>
<feature type="transmembrane region" description="Helical" evidence="1">
    <location>
        <begin position="21"/>
        <end position="39"/>
    </location>
</feature>
<evidence type="ECO:0000256" key="1">
    <source>
        <dbReference type="SAM" id="Phobius"/>
    </source>
</evidence>
<protein>
    <submittedName>
        <fullName evidence="2">Uncharacterized protein</fullName>
    </submittedName>
</protein>
<keyword evidence="1" id="KW-1133">Transmembrane helix</keyword>